<dbReference type="RefSeq" id="WP_111068321.1">
    <property type="nucleotide sequence ID" value="NZ_CP029830.1"/>
</dbReference>
<evidence type="ECO:0000313" key="1">
    <source>
        <dbReference type="EMBL" id="AWU95555.1"/>
    </source>
</evidence>
<dbReference type="EMBL" id="CP029830">
    <property type="protein sequence ID" value="AWU95555.1"/>
    <property type="molecule type" value="Genomic_DNA"/>
</dbReference>
<keyword evidence="1" id="KW-0614">Plasmid</keyword>
<name>A0A2U9S7L7_9PROT</name>
<organism evidence="1 2">
    <name type="scientific">Azospirillum ramasamyi</name>
    <dbReference type="NCBI Taxonomy" id="682998"/>
    <lineage>
        <taxon>Bacteria</taxon>
        <taxon>Pseudomonadati</taxon>
        <taxon>Pseudomonadota</taxon>
        <taxon>Alphaproteobacteria</taxon>
        <taxon>Rhodospirillales</taxon>
        <taxon>Azospirillaceae</taxon>
        <taxon>Azospirillum</taxon>
    </lineage>
</organism>
<protein>
    <recommendedName>
        <fullName evidence="3">Chemotaxis protein</fullName>
    </recommendedName>
</protein>
<geneLocation type="plasmid" evidence="1 2">
    <name>unnamed1</name>
</geneLocation>
<evidence type="ECO:0000313" key="2">
    <source>
        <dbReference type="Proteomes" id="UP000249605"/>
    </source>
</evidence>
<reference evidence="1 2" key="1">
    <citation type="submission" date="2018-06" db="EMBL/GenBank/DDBJ databases">
        <title>Complete genome sequencing of Azospirillum sp. M2T2B2.</title>
        <authorList>
            <person name="Heo J."/>
            <person name="Kim S.-J."/>
            <person name="Kwon S.-W."/>
            <person name="Anandham R."/>
        </authorList>
    </citation>
    <scope>NUCLEOTIDE SEQUENCE [LARGE SCALE GENOMIC DNA]</scope>
    <source>
        <strain evidence="1 2">M2T2B2</strain>
        <plasmid evidence="1 2">unnamed1</plasmid>
    </source>
</reference>
<gene>
    <name evidence="1" type="ORF">DM194_14710</name>
</gene>
<keyword evidence="2" id="KW-1185">Reference proteome</keyword>
<sequence length="339" mass="34908">MPLPLLVPIALGALGLFGAGKAVKAAIDTSEANDIGRSAQDLAAKAEESLNGRRDECNNALRGYGEMKIQALQLEIANFVELFGQIKNVQLAHSAEFERLKVGDFTEVTLGDLRHSCAFAAELATSTAAGVGAGAITAFGAYSGTMMLASAGTGTAISTLGGVAATNATLAWLGGGTLAAGGLGVAGGTMVLGVLVAGPALLVLGSVFGAQASKKLDEAKANMEKAKTYVTEVDLVIAKLKAIIAVSKTASELLTNLRSRMVRSNDDLRAVLSNAGSDYSTYDSTQRDTVFKAVKFAQLVKKLIDTPVLTESGELVDSAMTSFQAIRSSLEEAPAMETA</sequence>
<evidence type="ECO:0008006" key="3">
    <source>
        <dbReference type="Google" id="ProtNLM"/>
    </source>
</evidence>
<accession>A0A2U9S7L7</accession>
<dbReference type="KEGG" id="azm:DM194_14710"/>
<proteinExistence type="predicted"/>
<dbReference type="Proteomes" id="UP000249605">
    <property type="component" value="Plasmid unnamed1"/>
</dbReference>
<dbReference type="OrthoDB" id="6844265at2"/>
<dbReference type="AlphaFoldDB" id="A0A2U9S7L7"/>